<name>A0A226ESD5_FOLCA</name>
<keyword evidence="1" id="KW-1133">Transmembrane helix</keyword>
<gene>
    <name evidence="2" type="ORF">Fcan01_04933</name>
</gene>
<evidence type="ECO:0000313" key="3">
    <source>
        <dbReference type="Proteomes" id="UP000198287"/>
    </source>
</evidence>
<feature type="transmembrane region" description="Helical" evidence="1">
    <location>
        <begin position="254"/>
        <end position="274"/>
    </location>
</feature>
<dbReference type="Proteomes" id="UP000198287">
    <property type="component" value="Unassembled WGS sequence"/>
</dbReference>
<evidence type="ECO:0000313" key="2">
    <source>
        <dbReference type="EMBL" id="OXA60077.1"/>
    </source>
</evidence>
<evidence type="ECO:0000256" key="1">
    <source>
        <dbReference type="SAM" id="Phobius"/>
    </source>
</evidence>
<sequence length="386" mass="44055">MLGSGYMKYLRHHMRVLNLLKCFPLELSPDKERIVVSKSRLKKYVTLFSPIYELFYLFCALSVVQSDWKNKCIGKAAEGAMIVNVILLMMIWSFGIRPNTTAMSVINSDLHFADKFKDIDLKKIRTDRYLEMFMMIASIVAFASGFINLGRVIVDHCAPPFLGAYFLQCPLCSGPNPTVNYVTWIPMLTMDFYFVFTILHKGFFYPVHIVFATTGRMVDYLEVIKKSPSGVKLSRYRSVQILEAQINDYSRIRVMPAFMSGVPFVEVLSLFVIIKLHDQVPLPGFLLFPEGFITAASALIVYETVAAILNTKSFQIIGTWKQQFCRGKVKRREVRSLRPLMVKFGSNYIDKGTPLVTQDFCINQTVSMLLMKRQSPNVVKARITSS</sequence>
<feature type="transmembrane region" description="Helical" evidence="1">
    <location>
        <begin position="286"/>
        <end position="309"/>
    </location>
</feature>
<feature type="transmembrane region" description="Helical" evidence="1">
    <location>
        <begin position="132"/>
        <end position="154"/>
    </location>
</feature>
<comment type="caution">
    <text evidence="2">The sequence shown here is derived from an EMBL/GenBank/DDBJ whole genome shotgun (WGS) entry which is preliminary data.</text>
</comment>
<feature type="transmembrane region" description="Helical" evidence="1">
    <location>
        <begin position="76"/>
        <end position="96"/>
    </location>
</feature>
<protein>
    <submittedName>
        <fullName evidence="2">Uncharacterized protein</fullName>
    </submittedName>
</protein>
<feature type="transmembrane region" description="Helical" evidence="1">
    <location>
        <begin position="44"/>
        <end position="64"/>
    </location>
</feature>
<keyword evidence="1" id="KW-0472">Membrane</keyword>
<dbReference type="AlphaFoldDB" id="A0A226ESD5"/>
<dbReference type="OrthoDB" id="8297494at2759"/>
<proteinExistence type="predicted"/>
<organism evidence="2 3">
    <name type="scientific">Folsomia candida</name>
    <name type="common">Springtail</name>
    <dbReference type="NCBI Taxonomy" id="158441"/>
    <lineage>
        <taxon>Eukaryota</taxon>
        <taxon>Metazoa</taxon>
        <taxon>Ecdysozoa</taxon>
        <taxon>Arthropoda</taxon>
        <taxon>Hexapoda</taxon>
        <taxon>Collembola</taxon>
        <taxon>Entomobryomorpha</taxon>
        <taxon>Isotomoidea</taxon>
        <taxon>Isotomidae</taxon>
        <taxon>Proisotominae</taxon>
        <taxon>Folsomia</taxon>
    </lineage>
</organism>
<reference evidence="2 3" key="1">
    <citation type="submission" date="2015-12" db="EMBL/GenBank/DDBJ databases">
        <title>The genome of Folsomia candida.</title>
        <authorList>
            <person name="Faddeeva A."/>
            <person name="Derks M.F."/>
            <person name="Anvar Y."/>
            <person name="Smit S."/>
            <person name="Van Straalen N."/>
            <person name="Roelofs D."/>
        </authorList>
    </citation>
    <scope>NUCLEOTIDE SEQUENCE [LARGE SCALE GENOMIC DNA]</scope>
    <source>
        <strain evidence="2 3">VU population</strain>
        <tissue evidence="2">Whole body</tissue>
    </source>
</reference>
<keyword evidence="1" id="KW-0812">Transmembrane</keyword>
<dbReference type="EMBL" id="LNIX01000002">
    <property type="protein sequence ID" value="OXA60077.1"/>
    <property type="molecule type" value="Genomic_DNA"/>
</dbReference>
<keyword evidence="3" id="KW-1185">Reference proteome</keyword>
<accession>A0A226ESD5</accession>